<feature type="signal peptide" evidence="2">
    <location>
        <begin position="1"/>
        <end position="25"/>
    </location>
</feature>
<reference evidence="3 4" key="1">
    <citation type="submission" date="2014-06" db="EMBL/GenBank/DDBJ databases">
        <authorList>
            <person name="Bishop-Lilly K.A."/>
            <person name="Broomall S.M."/>
            <person name="Chain P.S."/>
            <person name="Chertkov O."/>
            <person name="Coyne S.R."/>
            <person name="Daligault H.E."/>
            <person name="Davenport K.W."/>
            <person name="Erkkila T."/>
            <person name="Frey K.G."/>
            <person name="Gibbons H.S."/>
            <person name="Gu W."/>
            <person name="Jaissle J."/>
            <person name="Johnson S.L."/>
            <person name="Koroleva G.I."/>
            <person name="Ladner J.T."/>
            <person name="Lo C.-C."/>
            <person name="Minogue T.D."/>
            <person name="Munk C."/>
            <person name="Palacios G.F."/>
            <person name="Redden C.L."/>
            <person name="Rosenzweig C.N."/>
            <person name="Scholz M.B."/>
            <person name="Teshima H."/>
            <person name="Xu Y."/>
        </authorList>
    </citation>
    <scope>NUCLEOTIDE SEQUENCE [LARGE SCALE GENOMIC DNA]</scope>
    <source>
        <strain evidence="3 4">EO147</strain>
    </source>
</reference>
<dbReference type="EMBL" id="CP008727">
    <property type="protein sequence ID" value="AIO70547.1"/>
    <property type="molecule type" value="Genomic_DNA"/>
</dbReference>
<dbReference type="AlphaFoldDB" id="A0AAI8BE11"/>
<protein>
    <submittedName>
        <fullName evidence="3">Uncharacterized protein</fullName>
    </submittedName>
</protein>
<dbReference type="Proteomes" id="UP000029424">
    <property type="component" value="Chromosome 2"/>
</dbReference>
<keyword evidence="2" id="KW-0732">Signal</keyword>
<dbReference type="KEGG" id="bok:DM82_5025"/>
<feature type="chain" id="PRO_5042535131" evidence="2">
    <location>
        <begin position="26"/>
        <end position="161"/>
    </location>
</feature>
<keyword evidence="4" id="KW-1185">Reference proteome</keyword>
<sequence length="161" mass="16823">MNKLSLVFNWSFASLIVVQATASWAGGRNPFDVADVSPHTFAAKEINRSAADASSYRSPVTSVFGDAKGAPPSFEAKRRSGAGAVNFADELGAAERRQRLAEEDRAAQRLLDSPHDPRGKWPGRASSPGVPGRPEIVIEKPVPGVTCASGAGNAVGCSTGF</sequence>
<gene>
    <name evidence="3" type="ORF">DM82_5025</name>
</gene>
<name>A0AAI8BE11_9BURK</name>
<accession>A0AAI8BE11</accession>
<evidence type="ECO:0000256" key="1">
    <source>
        <dbReference type="SAM" id="MobiDB-lite"/>
    </source>
</evidence>
<evidence type="ECO:0000256" key="2">
    <source>
        <dbReference type="SAM" id="SignalP"/>
    </source>
</evidence>
<feature type="region of interest" description="Disordered" evidence="1">
    <location>
        <begin position="96"/>
        <end position="135"/>
    </location>
</feature>
<dbReference type="GeneID" id="60551614"/>
<evidence type="ECO:0000313" key="4">
    <source>
        <dbReference type="Proteomes" id="UP000029424"/>
    </source>
</evidence>
<feature type="compositionally biased region" description="Basic and acidic residues" evidence="1">
    <location>
        <begin position="96"/>
        <end position="119"/>
    </location>
</feature>
<proteinExistence type="predicted"/>
<evidence type="ECO:0000313" key="3">
    <source>
        <dbReference type="EMBL" id="AIO70547.1"/>
    </source>
</evidence>
<organism evidence="3 4">
    <name type="scientific">Burkholderia oklahomensis</name>
    <dbReference type="NCBI Taxonomy" id="342113"/>
    <lineage>
        <taxon>Bacteria</taxon>
        <taxon>Pseudomonadati</taxon>
        <taxon>Pseudomonadota</taxon>
        <taxon>Betaproteobacteria</taxon>
        <taxon>Burkholderiales</taxon>
        <taxon>Burkholderiaceae</taxon>
        <taxon>Burkholderia</taxon>
        <taxon>pseudomallei group</taxon>
    </lineage>
</organism>
<dbReference type="RefSeq" id="WP_010118393.1">
    <property type="nucleotide sequence ID" value="NZ_CADEQG010000003.1"/>
</dbReference>